<dbReference type="GO" id="GO:0005694">
    <property type="term" value="C:chromosome"/>
    <property type="evidence" value="ECO:0007669"/>
    <property type="project" value="InterPro"/>
</dbReference>
<dbReference type="InterPro" id="IPR013498">
    <property type="entry name" value="Topo_IA_Znf"/>
</dbReference>
<dbReference type="OrthoDB" id="9813328at2"/>
<dbReference type="AlphaFoldDB" id="A0A1M4ZAN7"/>
<dbReference type="GO" id="GO:0003677">
    <property type="term" value="F:DNA binding"/>
    <property type="evidence" value="ECO:0007669"/>
    <property type="project" value="InterPro"/>
</dbReference>
<dbReference type="SUPFAM" id="SSF57783">
    <property type="entry name" value="Zinc beta-ribbon"/>
    <property type="match status" value="1"/>
</dbReference>
<gene>
    <name evidence="2" type="ORF">SAMN02745133_01932</name>
</gene>
<keyword evidence="2" id="KW-0413">Isomerase</keyword>
<dbReference type="Pfam" id="PF01396">
    <property type="entry name" value="Zn_ribbon_Top1"/>
    <property type="match status" value="1"/>
</dbReference>
<dbReference type="RefSeq" id="WP_073239173.1">
    <property type="nucleotide sequence ID" value="NZ_FQUY01000013.1"/>
</dbReference>
<evidence type="ECO:0000313" key="2">
    <source>
        <dbReference type="EMBL" id="SHF15045.1"/>
    </source>
</evidence>
<dbReference type="GO" id="GO:0006265">
    <property type="term" value="P:DNA topological change"/>
    <property type="evidence" value="ECO:0007669"/>
    <property type="project" value="InterPro"/>
</dbReference>
<proteinExistence type="predicted"/>
<dbReference type="STRING" id="1121429.SAMN02745133_01932"/>
<protein>
    <submittedName>
        <fullName evidence="2">Topoisomerase DNA binding C4 zinc finger</fullName>
    </submittedName>
</protein>
<dbReference type="Proteomes" id="UP000184148">
    <property type="component" value="Unassembled WGS sequence"/>
</dbReference>
<dbReference type="EMBL" id="FQUY01000013">
    <property type="protein sequence ID" value="SHF15045.1"/>
    <property type="molecule type" value="Genomic_DNA"/>
</dbReference>
<reference evidence="3" key="1">
    <citation type="submission" date="2016-11" db="EMBL/GenBank/DDBJ databases">
        <authorList>
            <person name="Varghese N."/>
            <person name="Submissions S."/>
        </authorList>
    </citation>
    <scope>NUCLEOTIDE SEQUENCE [LARGE SCALE GENOMIC DNA]</scope>
    <source>
        <strain evidence="3">DSM 12395</strain>
    </source>
</reference>
<dbReference type="GO" id="GO:0003916">
    <property type="term" value="F:DNA topoisomerase activity"/>
    <property type="evidence" value="ECO:0007669"/>
    <property type="project" value="InterPro"/>
</dbReference>
<organism evidence="2 3">
    <name type="scientific">Desulforamulus putei DSM 12395</name>
    <dbReference type="NCBI Taxonomy" id="1121429"/>
    <lineage>
        <taxon>Bacteria</taxon>
        <taxon>Bacillati</taxon>
        <taxon>Bacillota</taxon>
        <taxon>Clostridia</taxon>
        <taxon>Eubacteriales</taxon>
        <taxon>Peptococcaceae</taxon>
        <taxon>Desulforamulus</taxon>
    </lineage>
</organism>
<dbReference type="Gene3D" id="3.30.65.10">
    <property type="entry name" value="Bacterial Topoisomerase I, domain 1"/>
    <property type="match status" value="1"/>
</dbReference>
<feature type="domain" description="DNA topoisomerase type IA zn finger" evidence="1">
    <location>
        <begin position="112"/>
        <end position="145"/>
    </location>
</feature>
<accession>A0A1M4ZAN7</accession>
<keyword evidence="3" id="KW-1185">Reference proteome</keyword>
<evidence type="ECO:0000259" key="1">
    <source>
        <dbReference type="Pfam" id="PF01396"/>
    </source>
</evidence>
<evidence type="ECO:0000313" key="3">
    <source>
        <dbReference type="Proteomes" id="UP000184148"/>
    </source>
</evidence>
<name>A0A1M4ZAN7_9FIRM</name>
<sequence length="145" mass="16807">MTYIKKEKAFNLTATKLKHWHHYAKHINNPDCIFCTCDMYKIAEFLKEQGFEVLDVGHAWVKIKAEKNYKPFHGGTTDEINLLFNIISGKKAVQDQVKIKTEELRKNNEPMICPQCGKTLKVRNGPYGFFLGCTGYPKCRYTKNI</sequence>